<organism evidence="5">
    <name type="scientific">Kapraunia schneideri</name>
    <dbReference type="NCBI Taxonomy" id="717899"/>
    <lineage>
        <taxon>Eukaryota</taxon>
        <taxon>Rhodophyta</taxon>
        <taxon>Florideophyceae</taxon>
        <taxon>Rhodymeniophycidae</taxon>
        <taxon>Ceramiales</taxon>
        <taxon>Rhodomelaceae</taxon>
        <taxon>Kapraunia</taxon>
    </lineage>
</organism>
<evidence type="ECO:0000256" key="4">
    <source>
        <dbReference type="ARBA" id="ARBA00022640"/>
    </source>
</evidence>
<geneLocation type="chloroplast" evidence="5"/>
<accession>A0A1Z1MS25</accession>
<evidence type="ECO:0000313" key="5">
    <source>
        <dbReference type="EMBL" id="ARW68868.1"/>
    </source>
</evidence>
<dbReference type="RefSeq" id="YP_009399262.1">
    <property type="nucleotide sequence ID" value="NC_035296.1"/>
</dbReference>
<reference evidence="5" key="1">
    <citation type="journal article" date="2017" name="J. Phycol.">
        <title>Analysis of chloroplast genomes and a supermatrix inform reclassification of the Rhodomelaceae (Rhodophyta).</title>
        <authorList>
            <person name="Diaz-Tapia P."/>
            <person name="Maggs C.A."/>
            <person name="West J.A."/>
            <person name="Verbruggen H."/>
        </authorList>
    </citation>
    <scope>NUCLEOTIDE SEQUENCE</scope>
    <source>
        <strain evidence="5">PD1720</strain>
    </source>
</reference>
<sequence length="274" mass="30362">MNIHNKQIKDAFDAKSLIKVIAGIDNTNIKNVIKIAKAADLSQATYIDIAANVKLVKILKKISQLPICISSINSIDIYNCILAGADIIEIGNYDFFYNKGIYLTAEQIISLVLEVKSFKANIDICVTIPYYISLFEQMQLAKKLYIIGVNILQTEGISKLHKLQSPGSCFDLINVKNTFLPSLLSTYMISKSVNIPVITASGSKNIISHIPSNYGASGIGVGSSLKNQMSIRDIVKYINQSYCYMMSSDLLMNDCHGVNYNLRAILRTSLIFKK</sequence>
<dbReference type="GeneID" id="33361929"/>
<evidence type="ECO:0000256" key="1">
    <source>
        <dbReference type="ARBA" id="ARBA00004474"/>
    </source>
</evidence>
<dbReference type="InterPro" id="IPR011060">
    <property type="entry name" value="RibuloseP-bd_barrel"/>
</dbReference>
<protein>
    <recommendedName>
        <fullName evidence="3">Uncharacterized protein ycf23</fullName>
    </recommendedName>
</protein>
<dbReference type="AlphaFoldDB" id="A0A1Z1MS25"/>
<evidence type="ECO:0000256" key="2">
    <source>
        <dbReference type="ARBA" id="ARBA00009664"/>
    </source>
</evidence>
<keyword evidence="5" id="KW-0150">Chloroplast</keyword>
<comment type="subcellular location">
    <subcellularLocation>
        <location evidence="1">Plastid</location>
    </subcellularLocation>
</comment>
<dbReference type="SUPFAM" id="SSF51366">
    <property type="entry name" value="Ribulose-phoshate binding barrel"/>
    <property type="match status" value="1"/>
</dbReference>
<dbReference type="Pfam" id="PF04481">
    <property type="entry name" value="DUF561"/>
    <property type="match status" value="1"/>
</dbReference>
<dbReference type="InterPro" id="IPR007570">
    <property type="entry name" value="Uncharacterised_Ycf23"/>
</dbReference>
<keyword evidence="4 5" id="KW-0934">Plastid</keyword>
<dbReference type="PANTHER" id="PTHR36895:SF1">
    <property type="entry name" value="YCF23 PROTEIN"/>
    <property type="match status" value="1"/>
</dbReference>
<name>A0A1Z1MS25_9FLOR</name>
<proteinExistence type="inferred from homology"/>
<dbReference type="PANTHER" id="PTHR36895">
    <property type="match status" value="1"/>
</dbReference>
<gene>
    <name evidence="5" type="primary">ycf23</name>
</gene>
<dbReference type="EMBL" id="MF101454">
    <property type="protein sequence ID" value="ARW68868.1"/>
    <property type="molecule type" value="Genomic_DNA"/>
</dbReference>
<comment type="similarity">
    <text evidence="2">Belongs to the ycf23 family.</text>
</comment>
<dbReference type="GO" id="GO:0009536">
    <property type="term" value="C:plastid"/>
    <property type="evidence" value="ECO:0007669"/>
    <property type="project" value="UniProtKB-SubCell"/>
</dbReference>
<evidence type="ECO:0000256" key="3">
    <source>
        <dbReference type="ARBA" id="ARBA00021523"/>
    </source>
</evidence>